<gene>
    <name evidence="1" type="ORF">PSON_ATCC_30995.1.T0840086</name>
</gene>
<sequence>MNLTPKSQAIFQSFFLCRTKEHFSNSLQDKSSLSNRQACNKFKQIFDKPSRTKIQQIGNFDNIQAGCDGLRKITLDESQLTVVGIRKTSRISQVFEQILLVPQLSQHQQRKAHWIQTPEKHLSLVTQMNSPDQEKESKLIRRIKEQQSIKDNKCPKIKMNVLNKKLLNQNGADEYFKDMLFHQRKIIPAQSDKIRIIIRREEKTIESQESKKKENLRNYH</sequence>
<evidence type="ECO:0000313" key="2">
    <source>
        <dbReference type="Proteomes" id="UP000692954"/>
    </source>
</evidence>
<name>A0A8S1PQN0_9CILI</name>
<organism evidence="1 2">
    <name type="scientific">Paramecium sonneborni</name>
    <dbReference type="NCBI Taxonomy" id="65129"/>
    <lineage>
        <taxon>Eukaryota</taxon>
        <taxon>Sar</taxon>
        <taxon>Alveolata</taxon>
        <taxon>Ciliophora</taxon>
        <taxon>Intramacronucleata</taxon>
        <taxon>Oligohymenophorea</taxon>
        <taxon>Peniculida</taxon>
        <taxon>Parameciidae</taxon>
        <taxon>Paramecium</taxon>
    </lineage>
</organism>
<evidence type="ECO:0000313" key="1">
    <source>
        <dbReference type="EMBL" id="CAD8105302.1"/>
    </source>
</evidence>
<dbReference type="Proteomes" id="UP000692954">
    <property type="component" value="Unassembled WGS sequence"/>
</dbReference>
<accession>A0A8S1PQN0</accession>
<reference evidence="1" key="1">
    <citation type="submission" date="2021-01" db="EMBL/GenBank/DDBJ databases">
        <authorList>
            <consortium name="Genoscope - CEA"/>
            <person name="William W."/>
        </authorList>
    </citation>
    <scope>NUCLEOTIDE SEQUENCE</scope>
</reference>
<proteinExistence type="predicted"/>
<keyword evidence="2" id="KW-1185">Reference proteome</keyword>
<comment type="caution">
    <text evidence="1">The sequence shown here is derived from an EMBL/GenBank/DDBJ whole genome shotgun (WGS) entry which is preliminary data.</text>
</comment>
<dbReference type="OrthoDB" id="309354at2759"/>
<protein>
    <submittedName>
        <fullName evidence="1">Uncharacterized protein</fullName>
    </submittedName>
</protein>
<dbReference type="EMBL" id="CAJJDN010000084">
    <property type="protein sequence ID" value="CAD8105302.1"/>
    <property type="molecule type" value="Genomic_DNA"/>
</dbReference>
<dbReference type="AlphaFoldDB" id="A0A8S1PQN0"/>